<dbReference type="AlphaFoldDB" id="A0A2G1WME7"/>
<proteinExistence type="inferred from homology"/>
<accession>A0A2G1WME7</accession>
<evidence type="ECO:0000256" key="1">
    <source>
        <dbReference type="ARBA" id="ARBA00007637"/>
    </source>
</evidence>
<sequence length="285" mass="32201">MDVLVTGAYGRCGTAIIDHLHDEADLEFTYLNRSDRDKDDKYGEYDTFVANVADYDAIRPAFDGIDAVVHLAAYPYVDGTWTDILEPNVIGTYNILEAARDAGVDSVVFGSTNHVMGMYEEEFAPDIYELGFDLELTHEDPIRPDSFYGSSKAFGEAIGRQYAEQNDGIDQFYAIRICSVRHAPYDHPYGDAERMVDEGETERGSDVYDEQVARMKGMWQSRRDFAHLIECCLRDEDVSFGIFNGVSNNDRGWFGINHARERLGYSPQDNGEEWDAPPTETTDTD</sequence>
<feature type="domain" description="NAD-dependent epimerase/dehydratase" evidence="3">
    <location>
        <begin position="3"/>
        <end position="185"/>
    </location>
</feature>
<evidence type="ECO:0000259" key="3">
    <source>
        <dbReference type="Pfam" id="PF01370"/>
    </source>
</evidence>
<name>A0A2G1WME7_9EURY</name>
<dbReference type="RefSeq" id="WP_099254140.1">
    <property type="nucleotide sequence ID" value="NZ_NHOA01000016.1"/>
</dbReference>
<reference evidence="4 5" key="1">
    <citation type="journal article" date="2014" name="Front. Microbiol.">
        <title>Population and genomic analysis of the genus Halorubrum.</title>
        <authorList>
            <person name="Fullmer M.S."/>
            <person name="Soucy S.M."/>
            <person name="Swithers K.S."/>
            <person name="Makkay A.M."/>
            <person name="Wheeler R."/>
            <person name="Ventosa A."/>
            <person name="Gogarten J.P."/>
            <person name="Papke R.T."/>
        </authorList>
    </citation>
    <scope>NUCLEOTIDE SEQUENCE [LARGE SCALE GENOMIC DNA]</scope>
    <source>
        <strain evidence="4 5">C49</strain>
    </source>
</reference>
<dbReference type="Gene3D" id="3.40.50.720">
    <property type="entry name" value="NAD(P)-binding Rossmann-like Domain"/>
    <property type="match status" value="1"/>
</dbReference>
<evidence type="ECO:0000313" key="5">
    <source>
        <dbReference type="Proteomes" id="UP000222824"/>
    </source>
</evidence>
<dbReference type="InterPro" id="IPR001509">
    <property type="entry name" value="Epimerase_deHydtase"/>
</dbReference>
<protein>
    <submittedName>
        <fullName evidence="4">Epimerase</fullName>
    </submittedName>
</protein>
<dbReference type="Pfam" id="PF01370">
    <property type="entry name" value="Epimerase"/>
    <property type="match status" value="1"/>
</dbReference>
<dbReference type="SUPFAM" id="SSF51735">
    <property type="entry name" value="NAD(P)-binding Rossmann-fold domains"/>
    <property type="match status" value="1"/>
</dbReference>
<keyword evidence="5" id="KW-1185">Reference proteome</keyword>
<gene>
    <name evidence="4" type="ORF">DJ69_02325</name>
</gene>
<organism evidence="4 5">
    <name type="scientific">Halorubrum persicum</name>
    <dbReference type="NCBI Taxonomy" id="1383844"/>
    <lineage>
        <taxon>Archaea</taxon>
        <taxon>Methanobacteriati</taxon>
        <taxon>Methanobacteriota</taxon>
        <taxon>Stenosarchaea group</taxon>
        <taxon>Halobacteria</taxon>
        <taxon>Halobacteriales</taxon>
        <taxon>Haloferacaceae</taxon>
        <taxon>Halorubrum</taxon>
    </lineage>
</organism>
<dbReference type="PANTHER" id="PTHR43000">
    <property type="entry name" value="DTDP-D-GLUCOSE 4,6-DEHYDRATASE-RELATED"/>
    <property type="match status" value="1"/>
</dbReference>
<comment type="caution">
    <text evidence="4">The sequence shown here is derived from an EMBL/GenBank/DDBJ whole genome shotgun (WGS) entry which is preliminary data.</text>
</comment>
<dbReference type="EMBL" id="NHOA01000016">
    <property type="protein sequence ID" value="PHQ40170.1"/>
    <property type="molecule type" value="Genomic_DNA"/>
</dbReference>
<dbReference type="OrthoDB" id="199183at2157"/>
<evidence type="ECO:0000313" key="4">
    <source>
        <dbReference type="EMBL" id="PHQ40170.1"/>
    </source>
</evidence>
<evidence type="ECO:0000256" key="2">
    <source>
        <dbReference type="SAM" id="MobiDB-lite"/>
    </source>
</evidence>
<comment type="similarity">
    <text evidence="1">Belongs to the NAD(P)-dependent epimerase/dehydratase family.</text>
</comment>
<feature type="region of interest" description="Disordered" evidence="2">
    <location>
        <begin position="264"/>
        <end position="285"/>
    </location>
</feature>
<dbReference type="Proteomes" id="UP000222824">
    <property type="component" value="Unassembled WGS sequence"/>
</dbReference>
<dbReference type="InterPro" id="IPR036291">
    <property type="entry name" value="NAD(P)-bd_dom_sf"/>
</dbReference>